<protein>
    <submittedName>
        <fullName evidence="9">DUF421 domain-containing protein</fullName>
    </submittedName>
</protein>
<dbReference type="PANTHER" id="PTHR34582:SF6">
    <property type="entry name" value="UPF0702 TRANSMEMBRANE PROTEIN YCAP"/>
    <property type="match status" value="1"/>
</dbReference>
<reference evidence="9" key="1">
    <citation type="submission" date="2022-05" db="EMBL/GenBank/DDBJ databases">
        <title>Comparative Genomics of Spacecraft Associated Microbes.</title>
        <authorList>
            <person name="Tran M.T."/>
            <person name="Wright A."/>
            <person name="Seuylemezian A."/>
            <person name="Eisen J."/>
            <person name="Coil D."/>
        </authorList>
    </citation>
    <scope>NUCLEOTIDE SEQUENCE</scope>
    <source>
        <strain evidence="9">214.1.1</strain>
    </source>
</reference>
<feature type="domain" description="YetF C-terminal" evidence="8">
    <location>
        <begin position="85"/>
        <end position="217"/>
    </location>
</feature>
<keyword evidence="5 7" id="KW-1133">Transmembrane helix</keyword>
<proteinExistence type="inferred from homology"/>
<keyword evidence="10" id="KW-1185">Reference proteome</keyword>
<dbReference type="Proteomes" id="UP001139179">
    <property type="component" value="Unassembled WGS sequence"/>
</dbReference>
<evidence type="ECO:0000259" key="8">
    <source>
        <dbReference type="Pfam" id="PF04239"/>
    </source>
</evidence>
<evidence type="ECO:0000256" key="2">
    <source>
        <dbReference type="ARBA" id="ARBA00006448"/>
    </source>
</evidence>
<dbReference type="AlphaFoldDB" id="A0A9X2DPV6"/>
<evidence type="ECO:0000256" key="6">
    <source>
        <dbReference type="ARBA" id="ARBA00023136"/>
    </source>
</evidence>
<accession>A0A9X2DPV6</accession>
<sequence>MTLLTELALISGRIVTILPLLLATTLLMGKRSIGEVPIFDFLIIITLASVTGADIADPTVSHLHTAFAIVAIGFFQKIVARLVIKKRKFGKWITFEPTVVIKDGKIIFGNLESIRYSIDNVLQMLRQKNIFAIEDVDIAIIEANGQISVKQRPERTSPTMDDLGLQTTKNRISYPVIIEGIMQGEVLKDLQITEEELRQELQKKGVFRLESVFLCTMNQAKELHLAYTERDERIERIQH</sequence>
<name>A0A9X2DPV6_9BACI</name>
<evidence type="ECO:0000256" key="5">
    <source>
        <dbReference type="ARBA" id="ARBA00022989"/>
    </source>
</evidence>
<evidence type="ECO:0000256" key="3">
    <source>
        <dbReference type="ARBA" id="ARBA00022475"/>
    </source>
</evidence>
<dbReference type="Pfam" id="PF04239">
    <property type="entry name" value="DUF421"/>
    <property type="match status" value="1"/>
</dbReference>
<feature type="transmembrane region" description="Helical" evidence="7">
    <location>
        <begin position="6"/>
        <end position="26"/>
    </location>
</feature>
<keyword evidence="3" id="KW-1003">Cell membrane</keyword>
<comment type="caution">
    <text evidence="9">The sequence shown here is derived from an EMBL/GenBank/DDBJ whole genome shotgun (WGS) entry which is preliminary data.</text>
</comment>
<evidence type="ECO:0000256" key="7">
    <source>
        <dbReference type="SAM" id="Phobius"/>
    </source>
</evidence>
<dbReference type="InterPro" id="IPR023090">
    <property type="entry name" value="UPF0702_alpha/beta_dom_sf"/>
</dbReference>
<comment type="similarity">
    <text evidence="2">Belongs to the UPF0702 family.</text>
</comment>
<dbReference type="Gene3D" id="3.30.240.20">
    <property type="entry name" value="bsu07140 like domains"/>
    <property type="match status" value="2"/>
</dbReference>
<keyword evidence="6 7" id="KW-0472">Membrane</keyword>
<gene>
    <name evidence="9" type="ORF">M3202_06250</name>
</gene>
<dbReference type="InterPro" id="IPR007353">
    <property type="entry name" value="DUF421"/>
</dbReference>
<evidence type="ECO:0000256" key="1">
    <source>
        <dbReference type="ARBA" id="ARBA00004651"/>
    </source>
</evidence>
<dbReference type="PANTHER" id="PTHR34582">
    <property type="entry name" value="UPF0702 TRANSMEMBRANE PROTEIN YCAP"/>
    <property type="match status" value="1"/>
</dbReference>
<evidence type="ECO:0000313" key="9">
    <source>
        <dbReference type="EMBL" id="MCM3713680.1"/>
    </source>
</evidence>
<evidence type="ECO:0000313" key="10">
    <source>
        <dbReference type="Proteomes" id="UP001139179"/>
    </source>
</evidence>
<dbReference type="RefSeq" id="WP_251222481.1">
    <property type="nucleotide sequence ID" value="NZ_JAMBOL010000003.1"/>
</dbReference>
<dbReference type="GO" id="GO:0005886">
    <property type="term" value="C:plasma membrane"/>
    <property type="evidence" value="ECO:0007669"/>
    <property type="project" value="UniProtKB-SubCell"/>
</dbReference>
<feature type="transmembrane region" description="Helical" evidence="7">
    <location>
        <begin position="62"/>
        <end position="84"/>
    </location>
</feature>
<dbReference type="EMBL" id="JAMBOL010000003">
    <property type="protein sequence ID" value="MCM3713680.1"/>
    <property type="molecule type" value="Genomic_DNA"/>
</dbReference>
<keyword evidence="4 7" id="KW-0812">Transmembrane</keyword>
<evidence type="ECO:0000256" key="4">
    <source>
        <dbReference type="ARBA" id="ARBA00022692"/>
    </source>
</evidence>
<comment type="subcellular location">
    <subcellularLocation>
        <location evidence="1">Cell membrane</location>
        <topology evidence="1">Multi-pass membrane protein</topology>
    </subcellularLocation>
</comment>
<organism evidence="9 10">
    <name type="scientific">Halalkalibacter oceani</name>
    <dbReference type="NCBI Taxonomy" id="1653776"/>
    <lineage>
        <taxon>Bacteria</taxon>
        <taxon>Bacillati</taxon>
        <taxon>Bacillota</taxon>
        <taxon>Bacilli</taxon>
        <taxon>Bacillales</taxon>
        <taxon>Bacillaceae</taxon>
        <taxon>Halalkalibacter</taxon>
    </lineage>
</organism>